<dbReference type="InterPro" id="IPR001296">
    <property type="entry name" value="Glyco_trans_1"/>
</dbReference>
<protein>
    <submittedName>
        <fullName evidence="2">Glycosyltransferase</fullName>
    </submittedName>
</protein>
<keyword evidence="3" id="KW-1185">Reference proteome</keyword>
<dbReference type="PANTHER" id="PTHR12526:SF630">
    <property type="entry name" value="GLYCOSYLTRANSFERASE"/>
    <property type="match status" value="1"/>
</dbReference>
<keyword evidence="2" id="KW-0808">Transferase</keyword>
<dbReference type="OrthoDB" id="9811239at2"/>
<organism evidence="2 3">
    <name type="scientific">Solitalea canadensis (strain ATCC 29591 / DSM 3403 / JCM 21819 / LMG 8368 / NBRC 15130 / NCIMB 12057 / USAM 9D)</name>
    <name type="common">Flexibacter canadensis</name>
    <dbReference type="NCBI Taxonomy" id="929556"/>
    <lineage>
        <taxon>Bacteria</taxon>
        <taxon>Pseudomonadati</taxon>
        <taxon>Bacteroidota</taxon>
        <taxon>Sphingobacteriia</taxon>
        <taxon>Sphingobacteriales</taxon>
        <taxon>Sphingobacteriaceae</taxon>
        <taxon>Solitalea</taxon>
    </lineage>
</organism>
<dbReference type="EMBL" id="CP003349">
    <property type="protein sequence ID" value="AFD08486.1"/>
    <property type="molecule type" value="Genomic_DNA"/>
</dbReference>
<proteinExistence type="predicted"/>
<accession>H8KXF7</accession>
<reference evidence="2" key="1">
    <citation type="submission" date="2012-02" db="EMBL/GenBank/DDBJ databases">
        <title>The complete genome of Solitalea canadensis DSM 3403.</title>
        <authorList>
            <consortium name="US DOE Joint Genome Institute (JGI-PGF)"/>
            <person name="Lucas S."/>
            <person name="Copeland A."/>
            <person name="Lapidus A."/>
            <person name="Glavina del Rio T."/>
            <person name="Dalin E."/>
            <person name="Tice H."/>
            <person name="Bruce D."/>
            <person name="Goodwin L."/>
            <person name="Pitluck S."/>
            <person name="Peters L."/>
            <person name="Ovchinnikova G."/>
            <person name="Lu M."/>
            <person name="Kyrpides N."/>
            <person name="Mavromatis K."/>
            <person name="Ivanova N."/>
            <person name="Brettin T."/>
            <person name="Detter J.C."/>
            <person name="Han C."/>
            <person name="Larimer F."/>
            <person name="Land M."/>
            <person name="Hauser L."/>
            <person name="Markowitz V."/>
            <person name="Cheng J.-F."/>
            <person name="Hugenholtz P."/>
            <person name="Woyke T."/>
            <person name="Wu D."/>
            <person name="Spring S."/>
            <person name="Schroeder M."/>
            <person name="Kopitz M."/>
            <person name="Brambilla E."/>
            <person name="Klenk H.-P."/>
            <person name="Eisen J.A."/>
        </authorList>
    </citation>
    <scope>NUCLEOTIDE SEQUENCE</scope>
    <source>
        <strain evidence="2">DSM 3403</strain>
    </source>
</reference>
<dbReference type="RefSeq" id="WP_014681709.1">
    <property type="nucleotide sequence ID" value="NC_017770.1"/>
</dbReference>
<dbReference type="STRING" id="929556.Solca_3481"/>
<dbReference type="Proteomes" id="UP000007590">
    <property type="component" value="Chromosome"/>
</dbReference>
<dbReference type="CDD" id="cd03801">
    <property type="entry name" value="GT4_PimA-like"/>
    <property type="match status" value="1"/>
</dbReference>
<dbReference type="KEGG" id="scn:Solca_3481"/>
<gene>
    <name evidence="2" type="ordered locus">Solca_3481</name>
</gene>
<evidence type="ECO:0000259" key="1">
    <source>
        <dbReference type="Pfam" id="PF00534"/>
    </source>
</evidence>
<dbReference type="SUPFAM" id="SSF53756">
    <property type="entry name" value="UDP-Glycosyltransferase/glycogen phosphorylase"/>
    <property type="match status" value="1"/>
</dbReference>
<dbReference type="Pfam" id="PF00534">
    <property type="entry name" value="Glycos_transf_1"/>
    <property type="match status" value="1"/>
</dbReference>
<dbReference type="AlphaFoldDB" id="H8KXF7"/>
<dbReference type="GO" id="GO:0016757">
    <property type="term" value="F:glycosyltransferase activity"/>
    <property type="evidence" value="ECO:0007669"/>
    <property type="project" value="InterPro"/>
</dbReference>
<sequence length="382" mass="44224">MSNKSILFISLLKGASWGGSEQLWYKTALYAAQNGYQVSCAIFDLKGKEDKLDVLRQAGCTIVLLPFSEKKRQFFKKLYYKLFSKHVTNYKLNKVVNDLKKHYYDYIVINQSGFMDIVNDPWNDIDFKCKVSSLVYHNYIEKYVFSTSKADKMRKRLNAVSHNLFAANHMHHVLSKQLNFSIPNSELIYNPIAFESKYSDLAVSENESLKMIMLAALISSTKSQDCLITVLSSEKWKKRDWILEFYGNGPDKEQLEKMIAKAELGNKVFLRGFTKDVQEVINNAHVLLQITRQDAMPIAVIEAMAVGRPIIASRIGDMPKWVLENENGWIAEDTSYDEIDRVLELLWLNKMNLQKMGKRSFELFESKFPQNVEQRFLDQITN</sequence>
<dbReference type="eggNOG" id="COG0438">
    <property type="taxonomic scope" value="Bacteria"/>
</dbReference>
<evidence type="ECO:0000313" key="3">
    <source>
        <dbReference type="Proteomes" id="UP000007590"/>
    </source>
</evidence>
<dbReference type="HOGENOM" id="CLU_717542_0_0_10"/>
<feature type="domain" description="Glycosyl transferase family 1" evidence="1">
    <location>
        <begin position="207"/>
        <end position="359"/>
    </location>
</feature>
<evidence type="ECO:0000313" key="2">
    <source>
        <dbReference type="EMBL" id="AFD08486.1"/>
    </source>
</evidence>
<dbReference type="Gene3D" id="3.40.50.2000">
    <property type="entry name" value="Glycogen Phosphorylase B"/>
    <property type="match status" value="2"/>
</dbReference>
<name>H8KXF7_SOLCM</name>
<dbReference type="PANTHER" id="PTHR12526">
    <property type="entry name" value="GLYCOSYLTRANSFERASE"/>
    <property type="match status" value="1"/>
</dbReference>